<gene>
    <name evidence="7" type="primary">rpsT</name>
    <name evidence="9" type="ORF">A3J30_01820</name>
</gene>
<reference evidence="9 10" key="1">
    <citation type="journal article" date="2016" name="Nat. Commun.">
        <title>Thousands of microbial genomes shed light on interconnected biogeochemical processes in an aquifer system.</title>
        <authorList>
            <person name="Anantharaman K."/>
            <person name="Brown C.T."/>
            <person name="Hug L.A."/>
            <person name="Sharon I."/>
            <person name="Castelle C.J."/>
            <person name="Probst A.J."/>
            <person name="Thomas B.C."/>
            <person name="Singh A."/>
            <person name="Wilkins M.J."/>
            <person name="Karaoz U."/>
            <person name="Brodie E.L."/>
            <person name="Williams K.H."/>
            <person name="Hubbard S.S."/>
            <person name="Banfield J.F."/>
        </authorList>
    </citation>
    <scope>NUCLEOTIDE SEQUENCE [LARGE SCALE GENOMIC DNA]</scope>
</reference>
<evidence type="ECO:0000313" key="9">
    <source>
        <dbReference type="EMBL" id="OHA76256.1"/>
    </source>
</evidence>
<evidence type="ECO:0000313" key="10">
    <source>
        <dbReference type="Proteomes" id="UP000178222"/>
    </source>
</evidence>
<dbReference type="GO" id="GO:0006412">
    <property type="term" value="P:translation"/>
    <property type="evidence" value="ECO:0007669"/>
    <property type="project" value="UniProtKB-UniRule"/>
</dbReference>
<evidence type="ECO:0000256" key="8">
    <source>
        <dbReference type="SAM" id="MobiDB-lite"/>
    </source>
</evidence>
<dbReference type="GO" id="GO:0005829">
    <property type="term" value="C:cytosol"/>
    <property type="evidence" value="ECO:0007669"/>
    <property type="project" value="TreeGrafter"/>
</dbReference>
<keyword evidence="4 7" id="KW-0689">Ribosomal protein</keyword>
<dbReference type="InterPro" id="IPR002583">
    <property type="entry name" value="Ribosomal_bS20"/>
</dbReference>
<feature type="region of interest" description="Disordered" evidence="8">
    <location>
        <begin position="1"/>
        <end position="21"/>
    </location>
</feature>
<evidence type="ECO:0000256" key="3">
    <source>
        <dbReference type="ARBA" id="ARBA00022884"/>
    </source>
</evidence>
<evidence type="ECO:0000256" key="6">
    <source>
        <dbReference type="ARBA" id="ARBA00035136"/>
    </source>
</evidence>
<protein>
    <recommendedName>
        <fullName evidence="6 7">Small ribosomal subunit protein bS20</fullName>
    </recommendedName>
</protein>
<dbReference type="Proteomes" id="UP000178222">
    <property type="component" value="Unassembled WGS sequence"/>
</dbReference>
<organism evidence="9 10">
    <name type="scientific">Candidatus Wildermuthbacteria bacterium RIFCSPLOWO2_02_FULL_47_9c</name>
    <dbReference type="NCBI Taxonomy" id="1802466"/>
    <lineage>
        <taxon>Bacteria</taxon>
        <taxon>Candidatus Wildermuthiibacteriota</taxon>
    </lineage>
</organism>
<name>A0A1G2RTT0_9BACT</name>
<dbReference type="AlphaFoldDB" id="A0A1G2RTT0"/>
<dbReference type="GO" id="GO:0003735">
    <property type="term" value="F:structural constituent of ribosome"/>
    <property type="evidence" value="ECO:0007669"/>
    <property type="project" value="InterPro"/>
</dbReference>
<proteinExistence type="inferred from homology"/>
<dbReference type="Gene3D" id="1.20.58.110">
    <property type="entry name" value="Ribosomal protein S20"/>
    <property type="match status" value="1"/>
</dbReference>
<dbReference type="EMBL" id="MHUL01000037">
    <property type="protein sequence ID" value="OHA76256.1"/>
    <property type="molecule type" value="Genomic_DNA"/>
</dbReference>
<dbReference type="InterPro" id="IPR036510">
    <property type="entry name" value="Ribosomal_bS20_sf"/>
</dbReference>
<dbReference type="GO" id="GO:0015935">
    <property type="term" value="C:small ribosomal subunit"/>
    <property type="evidence" value="ECO:0007669"/>
    <property type="project" value="TreeGrafter"/>
</dbReference>
<evidence type="ECO:0000256" key="1">
    <source>
        <dbReference type="ARBA" id="ARBA00007634"/>
    </source>
</evidence>
<evidence type="ECO:0000256" key="7">
    <source>
        <dbReference type="HAMAP-Rule" id="MF_00500"/>
    </source>
</evidence>
<dbReference type="NCBIfam" id="TIGR00029">
    <property type="entry name" value="S20"/>
    <property type="match status" value="1"/>
</dbReference>
<dbReference type="SUPFAM" id="SSF46992">
    <property type="entry name" value="Ribosomal protein S20"/>
    <property type="match status" value="1"/>
</dbReference>
<comment type="caution">
    <text evidence="9">The sequence shown here is derived from an EMBL/GenBank/DDBJ whole genome shotgun (WGS) entry which is preliminary data.</text>
</comment>
<sequence>MPITKSAKKALRQSAKGRVRNLKRKRDYRNLVKQAEGFIAKKNLEEAQRLFPQLSRALDKAVRGGVLEPNTAARKKARFAKLIQKSAAGKTSAIPTA</sequence>
<dbReference type="HAMAP" id="MF_00500">
    <property type="entry name" value="Ribosomal_bS20"/>
    <property type="match status" value="1"/>
</dbReference>
<comment type="similarity">
    <text evidence="1 7">Belongs to the bacterial ribosomal protein bS20 family.</text>
</comment>
<accession>A0A1G2RTT0</accession>
<keyword evidence="3 7" id="KW-0694">RNA-binding</keyword>
<dbReference type="Pfam" id="PF01649">
    <property type="entry name" value="Ribosomal_S20p"/>
    <property type="match status" value="1"/>
</dbReference>
<dbReference type="PANTHER" id="PTHR33398">
    <property type="entry name" value="30S RIBOSOMAL PROTEIN S20"/>
    <property type="match status" value="1"/>
</dbReference>
<dbReference type="GO" id="GO:0070181">
    <property type="term" value="F:small ribosomal subunit rRNA binding"/>
    <property type="evidence" value="ECO:0007669"/>
    <property type="project" value="TreeGrafter"/>
</dbReference>
<evidence type="ECO:0000256" key="2">
    <source>
        <dbReference type="ARBA" id="ARBA00022730"/>
    </source>
</evidence>
<dbReference type="PANTHER" id="PTHR33398:SF1">
    <property type="entry name" value="SMALL RIBOSOMAL SUBUNIT PROTEIN BS20C"/>
    <property type="match status" value="1"/>
</dbReference>
<keyword evidence="5 7" id="KW-0687">Ribonucleoprotein</keyword>
<comment type="function">
    <text evidence="7">Binds directly to 16S ribosomal RNA.</text>
</comment>
<evidence type="ECO:0000256" key="5">
    <source>
        <dbReference type="ARBA" id="ARBA00023274"/>
    </source>
</evidence>
<keyword evidence="2 7" id="KW-0699">rRNA-binding</keyword>
<evidence type="ECO:0000256" key="4">
    <source>
        <dbReference type="ARBA" id="ARBA00022980"/>
    </source>
</evidence>